<dbReference type="InterPro" id="IPR029041">
    <property type="entry name" value="FAD-linked_oxidoreductase-like"/>
</dbReference>
<reference evidence="8 9" key="1">
    <citation type="submission" date="2024-02" db="EMBL/GenBank/DDBJ databases">
        <title>New especies of Spiribacter isolated from saline water.</title>
        <authorList>
            <person name="Leon M.J."/>
            <person name="De La Haba R."/>
            <person name="Sanchez-Porro C."/>
            <person name="Ventosa A."/>
        </authorList>
    </citation>
    <scope>NUCLEOTIDE SEQUENCE [LARGE SCALE GENOMIC DNA]</scope>
    <source>
        <strain evidence="9">ag22IC4-227</strain>
    </source>
</reference>
<keyword evidence="5 6" id="KW-0560">Oxidoreductase</keyword>
<comment type="caution">
    <text evidence="8">The sequence shown here is derived from an EMBL/GenBank/DDBJ whole genome shotgun (WGS) entry which is preliminary data.</text>
</comment>
<organism evidence="8 9">
    <name type="scientific">Spiribacter onubensis</name>
    <dbReference type="NCBI Taxonomy" id="3122420"/>
    <lineage>
        <taxon>Bacteria</taxon>
        <taxon>Pseudomonadati</taxon>
        <taxon>Pseudomonadota</taxon>
        <taxon>Gammaproteobacteria</taxon>
        <taxon>Chromatiales</taxon>
        <taxon>Ectothiorhodospiraceae</taxon>
        <taxon>Spiribacter</taxon>
    </lineage>
</organism>
<accession>A0ABV3SB01</accession>
<comment type="cofactor">
    <cofactor evidence="1 6">
        <name>FAD</name>
        <dbReference type="ChEBI" id="CHEBI:57692"/>
    </cofactor>
</comment>
<evidence type="ECO:0000313" key="9">
    <source>
        <dbReference type="Proteomes" id="UP001556653"/>
    </source>
</evidence>
<keyword evidence="4 6" id="KW-0274">FAD</keyword>
<dbReference type="Pfam" id="PF02219">
    <property type="entry name" value="MTHFR"/>
    <property type="match status" value="1"/>
</dbReference>
<evidence type="ECO:0000256" key="4">
    <source>
        <dbReference type="ARBA" id="ARBA00022827"/>
    </source>
</evidence>
<dbReference type="EMBL" id="JBAKFJ010000002">
    <property type="protein sequence ID" value="MEX0387311.1"/>
    <property type="molecule type" value="Genomic_DNA"/>
</dbReference>
<dbReference type="Gene3D" id="3.20.20.220">
    <property type="match status" value="1"/>
</dbReference>
<sequence>MKTVLEAVPPELHKGEAAVDAVVEKVAAVQAGTPLDAVNIPEIHEEPSRSSKGERRKPFAPRMAPRDLARVIHERLGLECMINHVVVHHDSEQALIDWARETWETCGIRQFVLVGGGRHSARYPGPSVPEANRLMRDRAGIPALRIGNICIPSREDEARRVAAKVGAGADFFTTQILYEPEGFTGMLDALAGEGGAPAEILLAFCPIRSVRNLRFLLWLGVSLSDALEQWLTAIDDAVPERSLAQIRRAWTEIIGHQRAHGRAEPRLGVNLAPIGPIAAETTIDLAADLAALHGADQRAV</sequence>
<evidence type="ECO:0000256" key="1">
    <source>
        <dbReference type="ARBA" id="ARBA00001974"/>
    </source>
</evidence>
<dbReference type="InterPro" id="IPR003171">
    <property type="entry name" value="Mehydrof_redctse-like"/>
</dbReference>
<gene>
    <name evidence="8" type="ORF">V6X64_09975</name>
</gene>
<feature type="compositionally biased region" description="Basic and acidic residues" evidence="7">
    <location>
        <begin position="42"/>
        <end position="57"/>
    </location>
</feature>
<evidence type="ECO:0000256" key="7">
    <source>
        <dbReference type="SAM" id="MobiDB-lite"/>
    </source>
</evidence>
<keyword evidence="9" id="KW-1185">Reference proteome</keyword>
<comment type="pathway">
    <text evidence="2 6">One-carbon metabolism; tetrahydrofolate interconversion.</text>
</comment>
<feature type="region of interest" description="Disordered" evidence="7">
    <location>
        <begin position="41"/>
        <end position="61"/>
    </location>
</feature>
<dbReference type="Proteomes" id="UP001556653">
    <property type="component" value="Unassembled WGS sequence"/>
</dbReference>
<proteinExistence type="inferred from homology"/>
<dbReference type="RefSeq" id="WP_367967976.1">
    <property type="nucleotide sequence ID" value="NZ_JBAKFJ010000002.1"/>
</dbReference>
<evidence type="ECO:0000256" key="6">
    <source>
        <dbReference type="RuleBase" id="RU003862"/>
    </source>
</evidence>
<dbReference type="SUPFAM" id="SSF51730">
    <property type="entry name" value="FAD-linked oxidoreductase"/>
    <property type="match status" value="1"/>
</dbReference>
<keyword evidence="3 6" id="KW-0285">Flavoprotein</keyword>
<protein>
    <recommendedName>
        <fullName evidence="6">Methylenetetrahydrofolate reductase</fullName>
    </recommendedName>
</protein>
<evidence type="ECO:0000256" key="3">
    <source>
        <dbReference type="ARBA" id="ARBA00022630"/>
    </source>
</evidence>
<evidence type="ECO:0000256" key="2">
    <source>
        <dbReference type="ARBA" id="ARBA00004777"/>
    </source>
</evidence>
<name>A0ABV3SB01_9GAMM</name>
<evidence type="ECO:0000313" key="8">
    <source>
        <dbReference type="EMBL" id="MEX0387311.1"/>
    </source>
</evidence>
<evidence type="ECO:0000256" key="5">
    <source>
        <dbReference type="ARBA" id="ARBA00023002"/>
    </source>
</evidence>
<comment type="similarity">
    <text evidence="6">Belongs to the methylenetetrahydrofolate reductase family.</text>
</comment>